<dbReference type="InterPro" id="IPR000055">
    <property type="entry name" value="Restrct_endonuc_typeI_TRD"/>
</dbReference>
<evidence type="ECO:0000256" key="3">
    <source>
        <dbReference type="ARBA" id="ARBA00023125"/>
    </source>
</evidence>
<evidence type="ECO:0000313" key="6">
    <source>
        <dbReference type="Proteomes" id="UP000782901"/>
    </source>
</evidence>
<organism evidence="5 6">
    <name type="scientific">Bacteroides thetaiotaomicron</name>
    <dbReference type="NCBI Taxonomy" id="818"/>
    <lineage>
        <taxon>Bacteria</taxon>
        <taxon>Pseudomonadati</taxon>
        <taxon>Bacteroidota</taxon>
        <taxon>Bacteroidia</taxon>
        <taxon>Bacteroidales</taxon>
        <taxon>Bacteroidaceae</taxon>
        <taxon>Bacteroides</taxon>
    </lineage>
</organism>
<dbReference type="Gene3D" id="3.90.220.20">
    <property type="entry name" value="DNA methylase specificity domains"/>
    <property type="match status" value="1"/>
</dbReference>
<evidence type="ECO:0000256" key="2">
    <source>
        <dbReference type="ARBA" id="ARBA00022747"/>
    </source>
</evidence>
<protein>
    <submittedName>
        <fullName evidence="5">Restriction endonuclease subunit S</fullName>
        <ecNumber evidence="5">3.1.21.-</ecNumber>
    </submittedName>
</protein>
<keyword evidence="5" id="KW-0378">Hydrolase</keyword>
<name>A0A943DNA6_BACT4</name>
<comment type="similarity">
    <text evidence="1">Belongs to the type-I restriction system S methylase family.</text>
</comment>
<evidence type="ECO:0000313" key="5">
    <source>
        <dbReference type="EMBL" id="MBS5410895.1"/>
    </source>
</evidence>
<dbReference type="GO" id="GO:0009307">
    <property type="term" value="P:DNA restriction-modification system"/>
    <property type="evidence" value="ECO:0007669"/>
    <property type="project" value="UniProtKB-KW"/>
</dbReference>
<keyword evidence="2" id="KW-0680">Restriction system</keyword>
<dbReference type="AlphaFoldDB" id="A0A943DNA6"/>
<dbReference type="SUPFAM" id="SSF116734">
    <property type="entry name" value="DNA methylase specificity domain"/>
    <property type="match status" value="1"/>
</dbReference>
<evidence type="ECO:0000259" key="4">
    <source>
        <dbReference type="Pfam" id="PF01420"/>
    </source>
</evidence>
<dbReference type="Proteomes" id="UP000782901">
    <property type="component" value="Unassembled WGS sequence"/>
</dbReference>
<keyword evidence="3" id="KW-0238">DNA-binding</keyword>
<dbReference type="EMBL" id="JAGZEE010000011">
    <property type="protein sequence ID" value="MBS5410895.1"/>
    <property type="molecule type" value="Genomic_DNA"/>
</dbReference>
<dbReference type="PANTHER" id="PTHR30408">
    <property type="entry name" value="TYPE-1 RESTRICTION ENZYME ECOKI SPECIFICITY PROTEIN"/>
    <property type="match status" value="1"/>
</dbReference>
<keyword evidence="5" id="KW-0540">Nuclease</keyword>
<dbReference type="GO" id="GO:0003677">
    <property type="term" value="F:DNA binding"/>
    <property type="evidence" value="ECO:0007669"/>
    <property type="project" value="UniProtKB-KW"/>
</dbReference>
<dbReference type="RefSeq" id="WP_234150915.1">
    <property type="nucleotide sequence ID" value="NZ_JAGKID010000077.1"/>
</dbReference>
<gene>
    <name evidence="5" type="ORF">KHY35_09295</name>
</gene>
<evidence type="ECO:0000256" key="1">
    <source>
        <dbReference type="ARBA" id="ARBA00010923"/>
    </source>
</evidence>
<reference evidence="5" key="1">
    <citation type="submission" date="2021-02" db="EMBL/GenBank/DDBJ databases">
        <title>Infant gut strain persistence is associated with maternal origin, phylogeny, and functional potential including surface adhesion and iron acquisition.</title>
        <authorList>
            <person name="Lou Y.C."/>
        </authorList>
    </citation>
    <scope>NUCLEOTIDE SEQUENCE</scope>
    <source>
        <strain evidence="5">L3_082_243G1_dasL3_082_243G1_maxbin2.maxbin.015s ta_sub</strain>
    </source>
</reference>
<dbReference type="GO" id="GO:0004519">
    <property type="term" value="F:endonuclease activity"/>
    <property type="evidence" value="ECO:0007669"/>
    <property type="project" value="UniProtKB-KW"/>
</dbReference>
<accession>A0A943DNA6</accession>
<dbReference type="GO" id="GO:0016787">
    <property type="term" value="F:hydrolase activity"/>
    <property type="evidence" value="ECO:0007669"/>
    <property type="project" value="UniProtKB-KW"/>
</dbReference>
<dbReference type="InterPro" id="IPR052021">
    <property type="entry name" value="Type-I_RS_S_subunit"/>
</dbReference>
<dbReference type="EC" id="3.1.21.-" evidence="5"/>
<dbReference type="InterPro" id="IPR044946">
    <property type="entry name" value="Restrct_endonuc_typeI_TRD_sf"/>
</dbReference>
<sequence length="188" mass="21533">MTKLNKIAVVQTGVYLKPSPGANTLYLQINGFDNNGYLHPKQEPSILLDDSNNKYFLKEGDLLFSAKGANNFCTIFHTQKYNAVASSSFLIIRIRDKKRILPDYLCWFFNRQTTLQYLTSNAKGTSIPSISKSTVEELNIPILPVDKQEKIIAIAKLQKTEERLYKKIIRKREQLTEYKLKNIISNGN</sequence>
<keyword evidence="5" id="KW-0255">Endonuclease</keyword>
<feature type="domain" description="Type I restriction modification DNA specificity" evidence="4">
    <location>
        <begin position="35"/>
        <end position="154"/>
    </location>
</feature>
<proteinExistence type="inferred from homology"/>
<comment type="caution">
    <text evidence="5">The sequence shown here is derived from an EMBL/GenBank/DDBJ whole genome shotgun (WGS) entry which is preliminary data.</text>
</comment>
<dbReference type="Pfam" id="PF01420">
    <property type="entry name" value="Methylase_S"/>
    <property type="match status" value="1"/>
</dbReference>
<dbReference type="PANTHER" id="PTHR30408:SF13">
    <property type="entry name" value="TYPE I RESTRICTION ENZYME HINDI SPECIFICITY SUBUNIT"/>
    <property type="match status" value="1"/>
</dbReference>